<feature type="signal peptide" evidence="1">
    <location>
        <begin position="1"/>
        <end position="28"/>
    </location>
</feature>
<gene>
    <name evidence="2" type="ORF">SAMN05443244_1620</name>
</gene>
<proteinExistence type="predicted"/>
<dbReference type="EMBL" id="FNSD01000001">
    <property type="protein sequence ID" value="SEB70842.1"/>
    <property type="molecule type" value="Genomic_DNA"/>
</dbReference>
<evidence type="ECO:0000256" key="1">
    <source>
        <dbReference type="SAM" id="SignalP"/>
    </source>
</evidence>
<dbReference type="AlphaFoldDB" id="A0A1H4LKI2"/>
<evidence type="ECO:0000313" key="2">
    <source>
        <dbReference type="EMBL" id="SEB70842.1"/>
    </source>
</evidence>
<accession>A0A1H4LKI2</accession>
<protein>
    <recommendedName>
        <fullName evidence="4">Glycine zipper</fullName>
    </recommendedName>
</protein>
<keyword evidence="1" id="KW-0732">Signal</keyword>
<reference evidence="2 3" key="1">
    <citation type="submission" date="2016-10" db="EMBL/GenBank/DDBJ databases">
        <authorList>
            <person name="de Groot N.N."/>
        </authorList>
    </citation>
    <scope>NUCLEOTIDE SEQUENCE [LARGE SCALE GENOMIC DNA]</scope>
    <source>
        <strain evidence="2 3">AB35.6</strain>
    </source>
</reference>
<feature type="chain" id="PRO_5010350582" description="Glycine zipper" evidence="1">
    <location>
        <begin position="29"/>
        <end position="129"/>
    </location>
</feature>
<dbReference type="Proteomes" id="UP000182409">
    <property type="component" value="Unassembled WGS sequence"/>
</dbReference>
<sequence>MKRLGIVLSGALLLGGLAPVASVTSAQAQYGGGYDRGYRSARPYDDRYDRDRYRDRNRGGIGPGKGALIGGGAGALIGGLLGGGMKGALIGGGIGAGGGALLGKANADRRHDRDYRDYNNGYYNGYRRY</sequence>
<dbReference type="RefSeq" id="WP_074653224.1">
    <property type="nucleotide sequence ID" value="NZ_FNSD01000001.1"/>
</dbReference>
<evidence type="ECO:0008006" key="4">
    <source>
        <dbReference type="Google" id="ProtNLM"/>
    </source>
</evidence>
<organism evidence="2 3">
    <name type="scientific">Terriglobus roseus</name>
    <dbReference type="NCBI Taxonomy" id="392734"/>
    <lineage>
        <taxon>Bacteria</taxon>
        <taxon>Pseudomonadati</taxon>
        <taxon>Acidobacteriota</taxon>
        <taxon>Terriglobia</taxon>
        <taxon>Terriglobales</taxon>
        <taxon>Acidobacteriaceae</taxon>
        <taxon>Terriglobus</taxon>
    </lineage>
</organism>
<evidence type="ECO:0000313" key="3">
    <source>
        <dbReference type="Proteomes" id="UP000182409"/>
    </source>
</evidence>
<name>A0A1H4LKI2_9BACT</name>